<dbReference type="Gene3D" id="2.40.70.10">
    <property type="entry name" value="Acid Proteases"/>
    <property type="match status" value="1"/>
</dbReference>
<dbReference type="Pfam" id="PF05618">
    <property type="entry name" value="Zn_protease"/>
    <property type="match status" value="1"/>
</dbReference>
<dbReference type="GO" id="GO:0006508">
    <property type="term" value="P:proteolysis"/>
    <property type="evidence" value="ECO:0007669"/>
    <property type="project" value="UniProtKB-KW"/>
</dbReference>
<feature type="domain" description="Retropepsin-like aspartic endopeptidase" evidence="1">
    <location>
        <begin position="9"/>
        <end position="141"/>
    </location>
</feature>
<evidence type="ECO:0000313" key="3">
    <source>
        <dbReference type="Proteomes" id="UP001168380"/>
    </source>
</evidence>
<dbReference type="InterPro" id="IPR008503">
    <property type="entry name" value="Asp_endopeptidase"/>
</dbReference>
<dbReference type="GO" id="GO:0008233">
    <property type="term" value="F:peptidase activity"/>
    <property type="evidence" value="ECO:0007669"/>
    <property type="project" value="UniProtKB-KW"/>
</dbReference>
<gene>
    <name evidence="2" type="ORF">QWI16_15340</name>
</gene>
<accession>A0ABT8THH5</accession>
<name>A0ABT8THH5_9GAMM</name>
<dbReference type="PANTHER" id="PTHR38037:SF1">
    <property type="entry name" value="ATP-DEPENDENT ZINC PROTEASE DOMAIN-CONTAINING PROTEIN-RELATED"/>
    <property type="match status" value="1"/>
</dbReference>
<organism evidence="2 3">
    <name type="scientific">Gilvimarinus algae</name>
    <dbReference type="NCBI Taxonomy" id="3058037"/>
    <lineage>
        <taxon>Bacteria</taxon>
        <taxon>Pseudomonadati</taxon>
        <taxon>Pseudomonadota</taxon>
        <taxon>Gammaproteobacteria</taxon>
        <taxon>Cellvibrionales</taxon>
        <taxon>Cellvibrionaceae</taxon>
        <taxon>Gilvimarinus</taxon>
    </lineage>
</organism>
<proteinExistence type="predicted"/>
<protein>
    <submittedName>
        <fullName evidence="2">ATP-dependent zinc protease</fullName>
    </submittedName>
</protein>
<reference evidence="2" key="1">
    <citation type="submission" date="2023-07" db="EMBL/GenBank/DDBJ databases">
        <title>Gilvimarinus algae sp. nov., isolated from the surface of Kelp.</title>
        <authorList>
            <person name="Sun Y.Y."/>
            <person name="Gong Y."/>
            <person name="Du Z.J."/>
        </authorList>
    </citation>
    <scope>NUCLEOTIDE SEQUENCE</scope>
    <source>
        <strain evidence="2">SDUM040014</strain>
    </source>
</reference>
<keyword evidence="2" id="KW-0378">Hydrolase</keyword>
<evidence type="ECO:0000259" key="1">
    <source>
        <dbReference type="Pfam" id="PF05618"/>
    </source>
</evidence>
<dbReference type="RefSeq" id="WP_302714392.1">
    <property type="nucleotide sequence ID" value="NZ_JAULRT010000062.1"/>
</dbReference>
<comment type="caution">
    <text evidence="2">The sequence shown here is derived from an EMBL/GenBank/DDBJ whole genome shotgun (WGS) entry which is preliminary data.</text>
</comment>
<evidence type="ECO:0000313" key="2">
    <source>
        <dbReference type="EMBL" id="MDO3383554.1"/>
    </source>
</evidence>
<dbReference type="InterPro" id="IPR021109">
    <property type="entry name" value="Peptidase_aspartic_dom_sf"/>
</dbReference>
<dbReference type="Proteomes" id="UP001168380">
    <property type="component" value="Unassembled WGS sequence"/>
</dbReference>
<dbReference type="EMBL" id="JAULRT010000062">
    <property type="protein sequence ID" value="MDO3383554.1"/>
    <property type="molecule type" value="Genomic_DNA"/>
</dbReference>
<keyword evidence="3" id="KW-1185">Reference proteome</keyword>
<dbReference type="SUPFAM" id="SSF50630">
    <property type="entry name" value="Acid proteases"/>
    <property type="match status" value="1"/>
</dbReference>
<sequence length="155" mass="17581">MTSNNKTCVGWREWVMFPDFGQFYVKAKVDTGAKTSALHAFFVEPFSRSGNDWVRFGLHPKQHSNEPEYICESPVLDRRTVTDSGGHKEERYVIETAISIAGNTLLTEMTLTNRETMLFRMLLGRNTLSGHFLVDPELSFLCGGDKTSAPDTERR</sequence>
<dbReference type="PANTHER" id="PTHR38037">
    <property type="entry name" value="ZN_PROTEASE DOMAIN-CONTAINING PROTEIN"/>
    <property type="match status" value="1"/>
</dbReference>
<keyword evidence="2" id="KW-0645">Protease</keyword>